<evidence type="ECO:0000313" key="2">
    <source>
        <dbReference type="Proteomes" id="UP001501510"/>
    </source>
</evidence>
<reference evidence="1 2" key="1">
    <citation type="journal article" date="2019" name="Int. J. Syst. Evol. Microbiol.">
        <title>The Global Catalogue of Microorganisms (GCM) 10K type strain sequencing project: providing services to taxonomists for standard genome sequencing and annotation.</title>
        <authorList>
            <consortium name="The Broad Institute Genomics Platform"/>
            <consortium name="The Broad Institute Genome Sequencing Center for Infectious Disease"/>
            <person name="Wu L."/>
            <person name="Ma J."/>
        </authorList>
    </citation>
    <scope>NUCLEOTIDE SEQUENCE [LARGE SCALE GENOMIC DNA]</scope>
    <source>
        <strain evidence="1 2">JCM 1407</strain>
    </source>
</reference>
<dbReference type="InterPro" id="IPR050484">
    <property type="entry name" value="Transf_Hexapept/Carb_Anhydrase"/>
</dbReference>
<dbReference type="EMBL" id="BAAACG010000008">
    <property type="protein sequence ID" value="GAA0739470.1"/>
    <property type="molecule type" value="Genomic_DNA"/>
</dbReference>
<comment type="caution">
    <text evidence="1">The sequence shown here is derived from an EMBL/GenBank/DDBJ whole genome shotgun (WGS) entry which is preliminary data.</text>
</comment>
<proteinExistence type="predicted"/>
<sequence length="168" mass="18314">MIYKFKGKKPNIHEKAFVAQSADLIGNVILEEDSNVWFGAVLRADVNSIYIGKGSNIQDNSVVHVDDEKKTNVEIGNYVTVGHGVILHGCKIDDFSLIGMGTTILNGAEIGSFTIIGANSLVTSNKKIPSGVLCMGSPAKVIRKLTEKEIEHIKKASREYIKLSKELE</sequence>
<dbReference type="InterPro" id="IPR047324">
    <property type="entry name" value="LbH_gamma_CA-like"/>
</dbReference>
<organism evidence="1 2">
    <name type="scientific">Clostridium oceanicum</name>
    <dbReference type="NCBI Taxonomy" id="1543"/>
    <lineage>
        <taxon>Bacteria</taxon>
        <taxon>Bacillati</taxon>
        <taxon>Bacillota</taxon>
        <taxon>Clostridia</taxon>
        <taxon>Eubacteriales</taxon>
        <taxon>Clostridiaceae</taxon>
        <taxon>Clostridium</taxon>
    </lineage>
</organism>
<dbReference type="PANTHER" id="PTHR13061">
    <property type="entry name" value="DYNACTIN SUBUNIT P25"/>
    <property type="match status" value="1"/>
</dbReference>
<dbReference type="CDD" id="cd04645">
    <property type="entry name" value="LbH_gamma_CA_like"/>
    <property type="match status" value="1"/>
</dbReference>
<dbReference type="Pfam" id="PF00132">
    <property type="entry name" value="Hexapep"/>
    <property type="match status" value="1"/>
</dbReference>
<name>A0ABN1JGP0_9CLOT</name>
<dbReference type="RefSeq" id="WP_343760963.1">
    <property type="nucleotide sequence ID" value="NZ_BAAACG010000008.1"/>
</dbReference>
<dbReference type="InterPro" id="IPR001451">
    <property type="entry name" value="Hexapep"/>
</dbReference>
<dbReference type="Proteomes" id="UP001501510">
    <property type="component" value="Unassembled WGS sequence"/>
</dbReference>
<dbReference type="SUPFAM" id="SSF51161">
    <property type="entry name" value="Trimeric LpxA-like enzymes"/>
    <property type="match status" value="1"/>
</dbReference>
<accession>A0ABN1JGP0</accession>
<dbReference type="InterPro" id="IPR011004">
    <property type="entry name" value="Trimer_LpxA-like_sf"/>
</dbReference>
<dbReference type="Gene3D" id="2.160.10.10">
    <property type="entry name" value="Hexapeptide repeat proteins"/>
    <property type="match status" value="1"/>
</dbReference>
<keyword evidence="2" id="KW-1185">Reference proteome</keyword>
<evidence type="ECO:0000313" key="1">
    <source>
        <dbReference type="EMBL" id="GAA0739470.1"/>
    </source>
</evidence>
<dbReference type="PANTHER" id="PTHR13061:SF29">
    <property type="entry name" value="GAMMA CARBONIC ANHYDRASE-LIKE 1, MITOCHONDRIAL-RELATED"/>
    <property type="match status" value="1"/>
</dbReference>
<gene>
    <name evidence="1" type="ORF">GCM10008906_18290</name>
</gene>
<protein>
    <submittedName>
        <fullName evidence="1">Gamma carbonic anhydrase family protein</fullName>
    </submittedName>
</protein>